<sequence>MYKPSRSLRQSQEKQYTNNKPSPQTRAVSFATTMEDPLRQISREFDRDIYKQKLKIQEVELLEAKEQQNQIYIELNEQKLKNKQQQQVIDNLEFKLHIEKKDSLIYQQQVQRLEEQYNYLQDNYNTQKQQIIVLQESIEQIQKKNNLEKEMRNEKELLQEKEIKFQQNEIKRYQEEIIKQREHMLLNNQQQNTNEFIQILENKFELVQKEFIFYKKEKEQEIEKIKQFIDSYQNQIECLNQENQNLQDKQLIISTKEEHQQQITSLKIELESQIQITKQLNQQIVILQQQLNQTNIICQNLKEEKQNAIKEKQAIETYYLDQLQKQDVQLSQMIKSSIQNEQKAQIQKLQIIIEQKDLMIRELSMQKDCNCNKQIKNEQKLIIRDLEKKNATLVMEVERLNKILKQKLTELENQTSRSCEENHKKYLEEIDIWKNKFLSINKQYHISQEQLMVVKTELDGLKKTKQKENIDPIQINKVV</sequence>
<feature type="coiled-coil region" evidence="1">
    <location>
        <begin position="215"/>
        <end position="318"/>
    </location>
</feature>
<name>A0A8S1JPD3_PARPR</name>
<gene>
    <name evidence="3" type="ORF">PPRIM_AZ9-3.1.T0060416</name>
</gene>
<dbReference type="AlphaFoldDB" id="A0A8S1JPD3"/>
<dbReference type="EMBL" id="CAJJDM010000003">
    <property type="protein sequence ID" value="CAD8044332.1"/>
    <property type="molecule type" value="Genomic_DNA"/>
</dbReference>
<feature type="coiled-coil region" evidence="1">
    <location>
        <begin position="47"/>
        <end position="183"/>
    </location>
</feature>
<protein>
    <submittedName>
        <fullName evidence="3">Uncharacterized protein</fullName>
    </submittedName>
</protein>
<keyword evidence="1" id="KW-0175">Coiled coil</keyword>
<evidence type="ECO:0000256" key="2">
    <source>
        <dbReference type="SAM" id="MobiDB-lite"/>
    </source>
</evidence>
<dbReference type="OMA" id="QSQICIE"/>
<evidence type="ECO:0000256" key="1">
    <source>
        <dbReference type="SAM" id="Coils"/>
    </source>
</evidence>
<evidence type="ECO:0000313" key="3">
    <source>
        <dbReference type="EMBL" id="CAD8044332.1"/>
    </source>
</evidence>
<evidence type="ECO:0000313" key="4">
    <source>
        <dbReference type="Proteomes" id="UP000688137"/>
    </source>
</evidence>
<feature type="compositionally biased region" description="Polar residues" evidence="2">
    <location>
        <begin position="7"/>
        <end position="25"/>
    </location>
</feature>
<dbReference type="Proteomes" id="UP000688137">
    <property type="component" value="Unassembled WGS sequence"/>
</dbReference>
<feature type="coiled-coil region" evidence="1">
    <location>
        <begin position="383"/>
        <end position="421"/>
    </location>
</feature>
<proteinExistence type="predicted"/>
<accession>A0A8S1JPD3</accession>
<reference evidence="3" key="1">
    <citation type="submission" date="2021-01" db="EMBL/GenBank/DDBJ databases">
        <authorList>
            <consortium name="Genoscope - CEA"/>
            <person name="William W."/>
        </authorList>
    </citation>
    <scope>NUCLEOTIDE SEQUENCE</scope>
</reference>
<comment type="caution">
    <text evidence="3">The sequence shown here is derived from an EMBL/GenBank/DDBJ whole genome shotgun (WGS) entry which is preliminary data.</text>
</comment>
<feature type="region of interest" description="Disordered" evidence="2">
    <location>
        <begin position="1"/>
        <end position="25"/>
    </location>
</feature>
<keyword evidence="4" id="KW-1185">Reference proteome</keyword>
<organism evidence="3 4">
    <name type="scientific">Paramecium primaurelia</name>
    <dbReference type="NCBI Taxonomy" id="5886"/>
    <lineage>
        <taxon>Eukaryota</taxon>
        <taxon>Sar</taxon>
        <taxon>Alveolata</taxon>
        <taxon>Ciliophora</taxon>
        <taxon>Intramacronucleata</taxon>
        <taxon>Oligohymenophorea</taxon>
        <taxon>Peniculida</taxon>
        <taxon>Parameciidae</taxon>
        <taxon>Paramecium</taxon>
    </lineage>
</organism>